<organism evidence="1 2">
    <name type="scientific">Cuscuta europaea</name>
    <name type="common">European dodder</name>
    <dbReference type="NCBI Taxonomy" id="41803"/>
    <lineage>
        <taxon>Eukaryota</taxon>
        <taxon>Viridiplantae</taxon>
        <taxon>Streptophyta</taxon>
        <taxon>Embryophyta</taxon>
        <taxon>Tracheophyta</taxon>
        <taxon>Spermatophyta</taxon>
        <taxon>Magnoliopsida</taxon>
        <taxon>eudicotyledons</taxon>
        <taxon>Gunneridae</taxon>
        <taxon>Pentapetalae</taxon>
        <taxon>asterids</taxon>
        <taxon>lamiids</taxon>
        <taxon>Solanales</taxon>
        <taxon>Convolvulaceae</taxon>
        <taxon>Cuscuteae</taxon>
        <taxon>Cuscuta</taxon>
        <taxon>Cuscuta subgen. Cuscuta</taxon>
    </lineage>
</organism>
<evidence type="ECO:0000313" key="2">
    <source>
        <dbReference type="Proteomes" id="UP001152484"/>
    </source>
</evidence>
<dbReference type="AlphaFoldDB" id="A0A9P1EG83"/>
<accession>A0A9P1EG83</accession>
<reference evidence="1" key="1">
    <citation type="submission" date="2022-07" db="EMBL/GenBank/DDBJ databases">
        <authorList>
            <person name="Macas J."/>
            <person name="Novak P."/>
            <person name="Neumann P."/>
        </authorList>
    </citation>
    <scope>NUCLEOTIDE SEQUENCE</scope>
</reference>
<protein>
    <submittedName>
        <fullName evidence="1">Uncharacterized protein</fullName>
    </submittedName>
</protein>
<gene>
    <name evidence="1" type="ORF">CEURO_LOCUS16464</name>
</gene>
<proteinExistence type="predicted"/>
<dbReference type="EMBL" id="CAMAPE010000045">
    <property type="protein sequence ID" value="CAH9104216.1"/>
    <property type="molecule type" value="Genomic_DNA"/>
</dbReference>
<dbReference type="Proteomes" id="UP001152484">
    <property type="component" value="Unassembled WGS sequence"/>
</dbReference>
<sequence length="158" mass="17341">MAFRHYDPDRIQLAGIPFAAWRLKSISDRTLKSSPKSFAAGAAVAWKCSPSAIRPPGSRLRKDLVAGTVLVLRSQRLLGPWFSQKTLLRPVLVVEDRDEELGPHCCWGGGFLLFWAGVELLDQVCWAAGRAAGPGVPLDLDWCLLECWSCWVALGLPG</sequence>
<keyword evidence="2" id="KW-1185">Reference proteome</keyword>
<evidence type="ECO:0000313" key="1">
    <source>
        <dbReference type="EMBL" id="CAH9104216.1"/>
    </source>
</evidence>
<comment type="caution">
    <text evidence="1">The sequence shown here is derived from an EMBL/GenBank/DDBJ whole genome shotgun (WGS) entry which is preliminary data.</text>
</comment>
<name>A0A9P1EG83_CUSEU</name>